<evidence type="ECO:0000256" key="1">
    <source>
        <dbReference type="SAM" id="SignalP"/>
    </source>
</evidence>
<comment type="caution">
    <text evidence="2">The sequence shown here is derived from an EMBL/GenBank/DDBJ whole genome shotgun (WGS) entry which is preliminary data.</text>
</comment>
<dbReference type="InterPro" id="IPR038602">
    <property type="entry name" value="Mite_allergen_7_sf"/>
</dbReference>
<evidence type="ECO:0000313" key="2">
    <source>
        <dbReference type="EMBL" id="KAJ1523169.1"/>
    </source>
</evidence>
<evidence type="ECO:0000313" key="3">
    <source>
        <dbReference type="Proteomes" id="UP001075354"/>
    </source>
</evidence>
<dbReference type="Gene3D" id="3.15.10.50">
    <property type="match status" value="1"/>
</dbReference>
<dbReference type="EMBL" id="JAPTSV010000010">
    <property type="protein sequence ID" value="KAJ1523169.1"/>
    <property type="molecule type" value="Genomic_DNA"/>
</dbReference>
<reference evidence="2" key="1">
    <citation type="submission" date="2022-12" db="EMBL/GenBank/DDBJ databases">
        <title>Chromosome-level genome assembly of the bean flower thrips Megalurothrips usitatus.</title>
        <authorList>
            <person name="Ma L."/>
            <person name="Liu Q."/>
            <person name="Li H."/>
            <person name="Cai W."/>
        </authorList>
    </citation>
    <scope>NUCLEOTIDE SEQUENCE</scope>
    <source>
        <strain evidence="2">Cailab_2022a</strain>
    </source>
</reference>
<feature type="signal peptide" evidence="1">
    <location>
        <begin position="1"/>
        <end position="19"/>
    </location>
</feature>
<gene>
    <name evidence="2" type="ORF">ONE63_001060</name>
</gene>
<dbReference type="InterPro" id="IPR020234">
    <property type="entry name" value="Mite_allergen_group-7"/>
</dbReference>
<sequence length="246" mass="26221">MSTWLCSVLLPLVATGALATGGAGGANVTAPAAPSFTAYNGTALVASTYVINEFADFLLAVASKEVMATGMQQIALPDVDLQFSKRFAFIKVSFTINFYDGWLNSLASLRRQGDVVATTGGPKLLVVDVPFGFSDLRFGFRHKFRVIGVPVRGVVEGTVASNAFRVRASVTLSDNSCVCGVDSVELTDLGGIRVTRFKGLGPINSLMKKISTSLVNRARGDIENELRKTLQQAAGDVRFDCDSLWA</sequence>
<dbReference type="Pfam" id="PF16984">
    <property type="entry name" value="Grp7_allergen"/>
    <property type="match status" value="1"/>
</dbReference>
<feature type="chain" id="PRO_5043417616" evidence="1">
    <location>
        <begin position="20"/>
        <end position="246"/>
    </location>
</feature>
<accession>A0AAV7XFB5</accession>
<protein>
    <submittedName>
        <fullName evidence="2">Uncharacterized protein</fullName>
    </submittedName>
</protein>
<dbReference type="Proteomes" id="UP001075354">
    <property type="component" value="Chromosome 10"/>
</dbReference>
<proteinExistence type="predicted"/>
<name>A0AAV7XFB5_9NEOP</name>
<keyword evidence="1" id="KW-0732">Signal</keyword>
<dbReference type="AlphaFoldDB" id="A0AAV7XFB5"/>
<organism evidence="2 3">
    <name type="scientific">Megalurothrips usitatus</name>
    <name type="common">bean blossom thrips</name>
    <dbReference type="NCBI Taxonomy" id="439358"/>
    <lineage>
        <taxon>Eukaryota</taxon>
        <taxon>Metazoa</taxon>
        <taxon>Ecdysozoa</taxon>
        <taxon>Arthropoda</taxon>
        <taxon>Hexapoda</taxon>
        <taxon>Insecta</taxon>
        <taxon>Pterygota</taxon>
        <taxon>Neoptera</taxon>
        <taxon>Paraneoptera</taxon>
        <taxon>Thysanoptera</taxon>
        <taxon>Terebrantia</taxon>
        <taxon>Thripoidea</taxon>
        <taxon>Thripidae</taxon>
        <taxon>Megalurothrips</taxon>
    </lineage>
</organism>
<keyword evidence="3" id="KW-1185">Reference proteome</keyword>